<evidence type="ECO:0000313" key="2">
    <source>
        <dbReference type="EMBL" id="CAB4541264.1"/>
    </source>
</evidence>
<dbReference type="CDD" id="cd07067">
    <property type="entry name" value="HP_PGM_like"/>
    <property type="match status" value="1"/>
</dbReference>
<dbReference type="InterPro" id="IPR022492">
    <property type="entry name" value="Phosphomutase_MSMEG4193_put"/>
</dbReference>
<dbReference type="EMBL" id="CAFAAK010000095">
    <property type="protein sequence ID" value="CAB4799931.1"/>
    <property type="molecule type" value="Genomic_DNA"/>
</dbReference>
<evidence type="ECO:0000256" key="1">
    <source>
        <dbReference type="SAM" id="MobiDB-lite"/>
    </source>
</evidence>
<dbReference type="EMBL" id="CAEZSO010000062">
    <property type="protein sequence ID" value="CAB4541264.1"/>
    <property type="molecule type" value="Genomic_DNA"/>
</dbReference>
<dbReference type="SUPFAM" id="SSF53254">
    <property type="entry name" value="Phosphoglycerate mutase-like"/>
    <property type="match status" value="1"/>
</dbReference>
<dbReference type="NCBIfam" id="TIGR03848">
    <property type="entry name" value="MSMEG_4193"/>
    <property type="match status" value="1"/>
</dbReference>
<dbReference type="PANTHER" id="PTHR48100">
    <property type="entry name" value="BROAD-SPECIFICITY PHOSPHATASE YOR283W-RELATED"/>
    <property type="match status" value="1"/>
</dbReference>
<dbReference type="AlphaFoldDB" id="A0A6J6BRB4"/>
<dbReference type="InterPro" id="IPR050275">
    <property type="entry name" value="PGM_Phosphatase"/>
</dbReference>
<protein>
    <submittedName>
        <fullName evidence="2">Unannotated protein</fullName>
    </submittedName>
</protein>
<dbReference type="PANTHER" id="PTHR48100:SF2">
    <property type="entry name" value="CONSERVED PROTEIN"/>
    <property type="match status" value="1"/>
</dbReference>
<organism evidence="2">
    <name type="scientific">freshwater metagenome</name>
    <dbReference type="NCBI Taxonomy" id="449393"/>
    <lineage>
        <taxon>unclassified sequences</taxon>
        <taxon>metagenomes</taxon>
        <taxon>ecological metagenomes</taxon>
    </lineage>
</organism>
<sequence>MATVLLVRHGRSTANTGGVLAGHTPGVLLDEVGQQQADALVGRLAGLELAAAISSPLERCMETAQRALAGREAEIRVDERIVECRYGDWTGKELKSLTDDPMWKVVQRHPSAAVFPGAEGESLRDVQNRAVEAIREFNAEFGDRAVYAVFSHGDVIKAILADALGLHLDQFQRIVVNPCSVSVVTYTPERPFVHRMNDTSGDFASFAPPAQTDESTSDAVVGGGTGDGR</sequence>
<gene>
    <name evidence="2" type="ORF">UFOPK1446_00418</name>
    <name evidence="3" type="ORF">UFOPK3024_00544</name>
</gene>
<proteinExistence type="predicted"/>
<evidence type="ECO:0000313" key="3">
    <source>
        <dbReference type="EMBL" id="CAB4799931.1"/>
    </source>
</evidence>
<name>A0A6J6BRB4_9ZZZZ</name>
<dbReference type="InterPro" id="IPR013078">
    <property type="entry name" value="His_Pase_superF_clade-1"/>
</dbReference>
<dbReference type="SMART" id="SM00855">
    <property type="entry name" value="PGAM"/>
    <property type="match status" value="1"/>
</dbReference>
<dbReference type="InterPro" id="IPR029033">
    <property type="entry name" value="His_PPase_superfam"/>
</dbReference>
<dbReference type="Pfam" id="PF00300">
    <property type="entry name" value="His_Phos_1"/>
    <property type="match status" value="1"/>
</dbReference>
<dbReference type="GO" id="GO:0005737">
    <property type="term" value="C:cytoplasm"/>
    <property type="evidence" value="ECO:0007669"/>
    <property type="project" value="TreeGrafter"/>
</dbReference>
<reference evidence="2" key="1">
    <citation type="submission" date="2020-05" db="EMBL/GenBank/DDBJ databases">
        <authorList>
            <person name="Chiriac C."/>
            <person name="Salcher M."/>
            <person name="Ghai R."/>
            <person name="Kavagutti S V."/>
        </authorList>
    </citation>
    <scope>NUCLEOTIDE SEQUENCE</scope>
</reference>
<feature type="region of interest" description="Disordered" evidence="1">
    <location>
        <begin position="204"/>
        <end position="229"/>
    </location>
</feature>
<accession>A0A6J6BRB4</accession>
<dbReference type="Gene3D" id="3.40.50.1240">
    <property type="entry name" value="Phosphoglycerate mutase-like"/>
    <property type="match status" value="1"/>
</dbReference>
<dbReference type="GO" id="GO:0016791">
    <property type="term" value="F:phosphatase activity"/>
    <property type="evidence" value="ECO:0007669"/>
    <property type="project" value="TreeGrafter"/>
</dbReference>